<keyword evidence="3" id="KW-1185">Reference proteome</keyword>
<name>A0ABM1S117_LIMPO</name>
<organism evidence="3 4">
    <name type="scientific">Limulus polyphemus</name>
    <name type="common">Atlantic horseshoe crab</name>
    <dbReference type="NCBI Taxonomy" id="6850"/>
    <lineage>
        <taxon>Eukaryota</taxon>
        <taxon>Metazoa</taxon>
        <taxon>Ecdysozoa</taxon>
        <taxon>Arthropoda</taxon>
        <taxon>Chelicerata</taxon>
        <taxon>Merostomata</taxon>
        <taxon>Xiphosura</taxon>
        <taxon>Limulidae</taxon>
        <taxon>Limulus</taxon>
    </lineage>
</organism>
<keyword evidence="4" id="KW-0808">Transferase</keyword>
<dbReference type="GO" id="GO:0016301">
    <property type="term" value="F:kinase activity"/>
    <property type="evidence" value="ECO:0007669"/>
    <property type="project" value="UniProtKB-KW"/>
</dbReference>
<accession>A0ABM1S117</accession>
<feature type="compositionally biased region" description="Basic and acidic residues" evidence="1">
    <location>
        <begin position="42"/>
        <end position="71"/>
    </location>
</feature>
<reference evidence="4" key="1">
    <citation type="submission" date="2025-08" db="UniProtKB">
        <authorList>
            <consortium name="RefSeq"/>
        </authorList>
    </citation>
    <scope>IDENTIFICATION</scope>
    <source>
        <tissue evidence="4">Muscle</tissue>
    </source>
</reference>
<dbReference type="RefSeq" id="XP_022237322.1">
    <property type="nucleotide sequence ID" value="XM_022381614.1"/>
</dbReference>
<feature type="region of interest" description="Disordered" evidence="1">
    <location>
        <begin position="178"/>
        <end position="299"/>
    </location>
</feature>
<feature type="compositionally biased region" description="Low complexity" evidence="1">
    <location>
        <begin position="178"/>
        <end position="188"/>
    </location>
</feature>
<keyword evidence="4" id="KW-0418">Kinase</keyword>
<feature type="chain" id="PRO_5045589362" evidence="2">
    <location>
        <begin position="22"/>
        <end position="299"/>
    </location>
</feature>
<feature type="signal peptide" evidence="2">
    <location>
        <begin position="1"/>
        <end position="21"/>
    </location>
</feature>
<feature type="compositionally biased region" description="Basic and acidic residues" evidence="1">
    <location>
        <begin position="233"/>
        <end position="245"/>
    </location>
</feature>
<feature type="compositionally biased region" description="Polar residues" evidence="1">
    <location>
        <begin position="284"/>
        <end position="299"/>
    </location>
</feature>
<evidence type="ECO:0000313" key="4">
    <source>
        <dbReference type="RefSeq" id="XP_022237322.1"/>
    </source>
</evidence>
<sequence length="299" mass="36429">MSFSSIQVLVLVLLCNQIVFAVDKTNDAESKRDTNFGNRSPSLDKFDNRNIDRYRPDNDYDNRYDDYHNYRPDYGYDNRYDAYNRYRPNNGYDNLYNNYHRYRPDNGYNRYDDYHRYRPDNGYNKYDDYPYDNRFDVRDSMYNPQRSYYNNNRYDDHYNNGLRYRDPYANRYNNRYYRRYPYNNPYGDRGYGDDPYYDRDYPGGSRYDDSLYSGRDPYYDPRYGNSHPYNNRYDYRRSLQPEDKTINTPLSSIGFATDDRYPRKGTGTFTPQSIHSGEDKGFSRSYTNSQNSRTFSKTE</sequence>
<gene>
    <name evidence="4" type="primary">LOC111084941</name>
</gene>
<dbReference type="Proteomes" id="UP000694941">
    <property type="component" value="Unplaced"/>
</dbReference>
<evidence type="ECO:0000313" key="3">
    <source>
        <dbReference type="Proteomes" id="UP000694941"/>
    </source>
</evidence>
<feature type="region of interest" description="Disordered" evidence="1">
    <location>
        <begin position="136"/>
        <end position="161"/>
    </location>
</feature>
<feature type="compositionally biased region" description="Basic and acidic residues" evidence="1">
    <location>
        <begin position="190"/>
        <end position="209"/>
    </location>
</feature>
<evidence type="ECO:0000256" key="2">
    <source>
        <dbReference type="SAM" id="SignalP"/>
    </source>
</evidence>
<keyword evidence="2" id="KW-0732">Signal</keyword>
<proteinExistence type="predicted"/>
<dbReference type="GeneID" id="111084941"/>
<feature type="region of interest" description="Disordered" evidence="1">
    <location>
        <begin position="29"/>
        <end position="71"/>
    </location>
</feature>
<evidence type="ECO:0000256" key="1">
    <source>
        <dbReference type="SAM" id="MobiDB-lite"/>
    </source>
</evidence>
<protein>
    <submittedName>
        <fullName evidence="4">Probable serine/threonine-protein kinase clkA</fullName>
    </submittedName>
</protein>